<feature type="region of interest" description="Disordered" evidence="1">
    <location>
        <begin position="133"/>
        <end position="190"/>
    </location>
</feature>
<evidence type="ECO:0000313" key="2">
    <source>
        <dbReference type="EMBL" id="CAG5021565.1"/>
    </source>
</evidence>
<dbReference type="OrthoDB" id="416437at2759"/>
<feature type="compositionally biased region" description="Acidic residues" evidence="1">
    <location>
        <begin position="133"/>
        <end position="148"/>
    </location>
</feature>
<keyword evidence="3" id="KW-1185">Reference proteome</keyword>
<evidence type="ECO:0000256" key="1">
    <source>
        <dbReference type="SAM" id="MobiDB-lite"/>
    </source>
</evidence>
<reference evidence="2" key="1">
    <citation type="submission" date="2021-04" db="EMBL/GenBank/DDBJ databases">
        <authorList>
            <person name="Tunstrom K."/>
        </authorList>
    </citation>
    <scope>NUCLEOTIDE SEQUENCE</scope>
</reference>
<gene>
    <name evidence="2" type="ORF">PAPOLLO_LOCUS17557</name>
</gene>
<evidence type="ECO:0000313" key="3">
    <source>
        <dbReference type="Proteomes" id="UP000691718"/>
    </source>
</evidence>
<dbReference type="AlphaFoldDB" id="A0A8S3XLG0"/>
<protein>
    <submittedName>
        <fullName evidence="2">(apollo) hypothetical protein</fullName>
    </submittedName>
</protein>
<dbReference type="Proteomes" id="UP000691718">
    <property type="component" value="Unassembled WGS sequence"/>
</dbReference>
<proteinExistence type="predicted"/>
<feature type="compositionally biased region" description="Polar residues" evidence="1">
    <location>
        <begin position="156"/>
        <end position="171"/>
    </location>
</feature>
<name>A0A8S3XLG0_PARAO</name>
<organism evidence="2 3">
    <name type="scientific">Parnassius apollo</name>
    <name type="common">Apollo butterfly</name>
    <name type="synonym">Papilio apollo</name>
    <dbReference type="NCBI Taxonomy" id="110799"/>
    <lineage>
        <taxon>Eukaryota</taxon>
        <taxon>Metazoa</taxon>
        <taxon>Ecdysozoa</taxon>
        <taxon>Arthropoda</taxon>
        <taxon>Hexapoda</taxon>
        <taxon>Insecta</taxon>
        <taxon>Pterygota</taxon>
        <taxon>Neoptera</taxon>
        <taxon>Endopterygota</taxon>
        <taxon>Lepidoptera</taxon>
        <taxon>Glossata</taxon>
        <taxon>Ditrysia</taxon>
        <taxon>Papilionoidea</taxon>
        <taxon>Papilionidae</taxon>
        <taxon>Parnassiinae</taxon>
        <taxon>Parnassini</taxon>
        <taxon>Parnassius</taxon>
        <taxon>Parnassius</taxon>
    </lineage>
</organism>
<comment type="caution">
    <text evidence="2">The sequence shown here is derived from an EMBL/GenBank/DDBJ whole genome shotgun (WGS) entry which is preliminary data.</text>
</comment>
<dbReference type="EMBL" id="CAJQZP010001146">
    <property type="protein sequence ID" value="CAG5021565.1"/>
    <property type="molecule type" value="Genomic_DNA"/>
</dbReference>
<sequence>MGCDTYTEAFNFAIEDLKKGIDYGNSMIEYRYSIQKAFEMIKSKVAEINKEREIVDGDDGPENPLDFEAVEAANTMDDFQRINLVEVKQIDLESFIAKLNTDQKRVFDMITNKMDTTDSNADILRCFDNQESEVDEQVNTENSDDVNNDDNIAISGKSSQQPSTSTSNDMTPRNKVAEPAPAAKTSTSGT</sequence>
<accession>A0A8S3XLG0</accession>